<evidence type="ECO:0000256" key="1">
    <source>
        <dbReference type="ARBA" id="ARBA00023122"/>
    </source>
</evidence>
<evidence type="ECO:0000256" key="2">
    <source>
        <dbReference type="PROSITE-ProRule" id="PRU00703"/>
    </source>
</evidence>
<dbReference type="PANTHER" id="PTHR43080">
    <property type="entry name" value="CBS DOMAIN-CONTAINING PROTEIN CBSX3, MITOCHONDRIAL"/>
    <property type="match status" value="1"/>
</dbReference>
<dbReference type="STRING" id="716816.BST96_12850"/>
<dbReference type="KEGG" id="osg:BST96_12850"/>
<keyword evidence="5" id="KW-1185">Reference proteome</keyword>
<dbReference type="InterPro" id="IPR000644">
    <property type="entry name" value="CBS_dom"/>
</dbReference>
<dbReference type="AlphaFoldDB" id="A0A1X9NCZ8"/>
<organism evidence="4 5">
    <name type="scientific">Oceanicoccus sagamiensis</name>
    <dbReference type="NCBI Taxonomy" id="716816"/>
    <lineage>
        <taxon>Bacteria</taxon>
        <taxon>Pseudomonadati</taxon>
        <taxon>Pseudomonadota</taxon>
        <taxon>Gammaproteobacteria</taxon>
        <taxon>Cellvibrionales</taxon>
        <taxon>Spongiibacteraceae</taxon>
        <taxon>Oceanicoccus</taxon>
    </lineage>
</organism>
<dbReference type="InterPro" id="IPR051257">
    <property type="entry name" value="Diverse_CBS-Domain"/>
</dbReference>
<dbReference type="EMBL" id="CP019343">
    <property type="protein sequence ID" value="ARN74924.1"/>
    <property type="molecule type" value="Genomic_DNA"/>
</dbReference>
<dbReference type="Gene3D" id="3.10.580.10">
    <property type="entry name" value="CBS-domain"/>
    <property type="match status" value="1"/>
</dbReference>
<dbReference type="InterPro" id="IPR046342">
    <property type="entry name" value="CBS_dom_sf"/>
</dbReference>
<dbReference type="PANTHER" id="PTHR43080:SF2">
    <property type="entry name" value="CBS DOMAIN-CONTAINING PROTEIN"/>
    <property type="match status" value="1"/>
</dbReference>
<sequence>MHDIWVNDLMTREVTTCKAETLLTDVVKMLHSEKFSCLVVTKDEAPIGIITERDMVTILADMLADVSWDSLSVANFMSTNPITIQEDHTLFEAVDIIREEGIRHAPVINRDNKLIGLLTQTDIINGLYQAATLEEA</sequence>
<feature type="domain" description="CBS" evidence="3">
    <location>
        <begin position="10"/>
        <end position="66"/>
    </location>
</feature>
<dbReference type="SUPFAM" id="SSF54631">
    <property type="entry name" value="CBS-domain pair"/>
    <property type="match status" value="1"/>
</dbReference>
<dbReference type="Pfam" id="PF00571">
    <property type="entry name" value="CBS"/>
    <property type="match status" value="2"/>
</dbReference>
<accession>A0A1X9NCZ8</accession>
<evidence type="ECO:0000313" key="5">
    <source>
        <dbReference type="Proteomes" id="UP000193450"/>
    </source>
</evidence>
<protein>
    <recommendedName>
        <fullName evidence="3">CBS domain-containing protein</fullName>
    </recommendedName>
</protein>
<keyword evidence="1 2" id="KW-0129">CBS domain</keyword>
<feature type="domain" description="CBS" evidence="3">
    <location>
        <begin position="77"/>
        <end position="135"/>
    </location>
</feature>
<evidence type="ECO:0000313" key="4">
    <source>
        <dbReference type="EMBL" id="ARN74924.1"/>
    </source>
</evidence>
<proteinExistence type="predicted"/>
<dbReference type="RefSeq" id="WP_085759091.1">
    <property type="nucleotide sequence ID" value="NZ_CP019343.1"/>
</dbReference>
<dbReference type="Proteomes" id="UP000193450">
    <property type="component" value="Chromosome"/>
</dbReference>
<reference evidence="4 5" key="1">
    <citation type="submission" date="2016-11" db="EMBL/GenBank/DDBJ databases">
        <title>Trade-off between light-utilization and light-protection in marine flavobacteria.</title>
        <authorList>
            <person name="Kumagai Y."/>
        </authorList>
    </citation>
    <scope>NUCLEOTIDE SEQUENCE [LARGE SCALE GENOMIC DNA]</scope>
    <source>
        <strain evidence="4 5">NBRC 107125</strain>
    </source>
</reference>
<dbReference type="SMART" id="SM00116">
    <property type="entry name" value="CBS"/>
    <property type="match status" value="2"/>
</dbReference>
<evidence type="ECO:0000259" key="3">
    <source>
        <dbReference type="PROSITE" id="PS51371"/>
    </source>
</evidence>
<gene>
    <name evidence="4" type="ORF">BST96_12850</name>
</gene>
<dbReference type="OrthoDB" id="9790355at2"/>
<dbReference type="PROSITE" id="PS51371">
    <property type="entry name" value="CBS"/>
    <property type="match status" value="2"/>
</dbReference>
<name>A0A1X9NCZ8_9GAMM</name>